<name>A0A9D2E6X7_9BACE</name>
<dbReference type="InterPro" id="IPR013221">
    <property type="entry name" value="Mur_ligase_cen"/>
</dbReference>
<accession>A0A9D2E6X7</accession>
<evidence type="ECO:0000256" key="20">
    <source>
        <dbReference type="ARBA" id="ARBA00049035"/>
    </source>
</evidence>
<dbReference type="InterPro" id="IPR018109">
    <property type="entry name" value="Folylpolyglutamate_synth_CS"/>
</dbReference>
<dbReference type="NCBIfam" id="TIGR01499">
    <property type="entry name" value="folC"/>
    <property type="match status" value="1"/>
</dbReference>
<comment type="function">
    <text evidence="2">Functions in two distinct reactions of the de novo folate biosynthetic pathway. Catalyzes the addition of a glutamate residue to dihydropteroate (7,8-dihydropteroate or H2Pte) to form dihydrofolate (7,8-dihydrofolate monoglutamate or H2Pte-Glu). Also catalyzes successive additions of L-glutamate to tetrahydrofolate or 10-formyltetrahydrofolate or 5,10-methylenetetrahydrofolate, leading to folylpolyglutamate derivatives.</text>
</comment>
<keyword evidence="9 22" id="KW-0436">Ligase</keyword>
<evidence type="ECO:0000256" key="11">
    <source>
        <dbReference type="ARBA" id="ARBA00022741"/>
    </source>
</evidence>
<dbReference type="GO" id="GO:0008841">
    <property type="term" value="F:dihydrofolate synthase activity"/>
    <property type="evidence" value="ECO:0007669"/>
    <property type="project" value="UniProtKB-EC"/>
</dbReference>
<dbReference type="SUPFAM" id="SSF53244">
    <property type="entry name" value="MurD-like peptide ligases, peptide-binding domain"/>
    <property type="match status" value="1"/>
</dbReference>
<protein>
    <recommendedName>
        <fullName evidence="8">Dihydrofolate synthase/folylpolyglutamate synthase</fullName>
        <ecNumber evidence="6">6.3.2.12</ecNumber>
        <ecNumber evidence="7">6.3.2.17</ecNumber>
    </recommendedName>
    <alternativeName>
        <fullName evidence="17">Folylpoly-gamma-glutamate synthetase-dihydrofolate synthetase</fullName>
    </alternativeName>
    <alternativeName>
        <fullName evidence="15">Folylpolyglutamate synthetase</fullName>
    </alternativeName>
    <alternativeName>
        <fullName evidence="16">Tetrahydrofolylpolyglutamate synthase</fullName>
    </alternativeName>
</protein>
<evidence type="ECO:0000256" key="22">
    <source>
        <dbReference type="PIRNR" id="PIRNR001563"/>
    </source>
</evidence>
<feature type="domain" description="Mur ligase C-terminal" evidence="23">
    <location>
        <begin position="283"/>
        <end position="400"/>
    </location>
</feature>
<sequence length="417" mass="46503">MNYKDTLDYLYNSAPLFQQIGAGAYKEGLENTWALDEHFGHPHRSFRSIHVAGTNGKGSCSHTLAAILQQAGYRVGLYTSPHLIDFRERIRVNGQPVPEEYVIRFVEEERPFFEPLHPSFFELTTAMAFRYFAEEKVDVAVVEVGLGGRLDCTNIIRPDLCIITNISKDHVQFLGDTLTQIAGEKAGIIKAGIPVLIGETTSETRPVFLKKAEEVGAPIHFAEEEEIDLHPDWTYELTGLYQEKNRRTLLAALPLLQAAGYRISEADIREGFAHVVELTGLMGRWQQLQERPRLVCDTGHNVGGIQYIAEQLRRQACRQLRIVIGMVNDKDVRGVLALLPREAVYYFTQASVKRALPAEQLATLAAEAGLQGTTYPDVPSAVRAAQKESLPEDFIFVGGSTFIVADLLANRDALDLH</sequence>
<evidence type="ECO:0000259" key="24">
    <source>
        <dbReference type="Pfam" id="PF08245"/>
    </source>
</evidence>
<dbReference type="GO" id="GO:0046872">
    <property type="term" value="F:metal ion binding"/>
    <property type="evidence" value="ECO:0007669"/>
    <property type="project" value="UniProtKB-KW"/>
</dbReference>
<evidence type="ECO:0000256" key="17">
    <source>
        <dbReference type="ARBA" id="ARBA00032510"/>
    </source>
</evidence>
<keyword evidence="11 22" id="KW-0547">Nucleotide-binding</keyword>
<comment type="catalytic activity">
    <reaction evidence="18">
        <text>(6S)-5,6,7,8-tetrahydrofolyl-(gamma-L-Glu)(n) + L-glutamate + ATP = (6S)-5,6,7,8-tetrahydrofolyl-(gamma-L-Glu)(n+1) + ADP + phosphate + H(+)</text>
        <dbReference type="Rhea" id="RHEA:10580"/>
        <dbReference type="Rhea" id="RHEA-COMP:14738"/>
        <dbReference type="Rhea" id="RHEA-COMP:14740"/>
        <dbReference type="ChEBI" id="CHEBI:15378"/>
        <dbReference type="ChEBI" id="CHEBI:29985"/>
        <dbReference type="ChEBI" id="CHEBI:30616"/>
        <dbReference type="ChEBI" id="CHEBI:43474"/>
        <dbReference type="ChEBI" id="CHEBI:141005"/>
        <dbReference type="ChEBI" id="CHEBI:456216"/>
        <dbReference type="EC" id="6.3.2.17"/>
    </reaction>
</comment>
<dbReference type="GO" id="GO:0046656">
    <property type="term" value="P:folic acid biosynthetic process"/>
    <property type="evidence" value="ECO:0007669"/>
    <property type="project" value="UniProtKB-KW"/>
</dbReference>
<evidence type="ECO:0000256" key="9">
    <source>
        <dbReference type="ARBA" id="ARBA00022598"/>
    </source>
</evidence>
<dbReference type="Gene3D" id="3.90.190.20">
    <property type="entry name" value="Mur ligase, C-terminal domain"/>
    <property type="match status" value="1"/>
</dbReference>
<comment type="pathway">
    <text evidence="3">Cofactor biosynthesis; tetrahydrofolate biosynthesis; 7,8-dihydrofolate from 2-amino-4-hydroxy-6-hydroxymethyl-7,8-dihydropteridine diphosphate and 4-aminobenzoate: step 2/2.</text>
</comment>
<proteinExistence type="inferred from homology"/>
<evidence type="ECO:0000256" key="3">
    <source>
        <dbReference type="ARBA" id="ARBA00004799"/>
    </source>
</evidence>
<dbReference type="EC" id="6.3.2.12" evidence="6"/>
<evidence type="ECO:0000256" key="1">
    <source>
        <dbReference type="ARBA" id="ARBA00001946"/>
    </source>
</evidence>
<dbReference type="PROSITE" id="PS01012">
    <property type="entry name" value="FOLYLPOLYGLU_SYNT_2"/>
    <property type="match status" value="1"/>
</dbReference>
<dbReference type="InterPro" id="IPR036565">
    <property type="entry name" value="Mur-like_cat_sf"/>
</dbReference>
<evidence type="ECO:0000313" key="26">
    <source>
        <dbReference type="Proteomes" id="UP000824028"/>
    </source>
</evidence>
<keyword evidence="10" id="KW-0479">Metal-binding</keyword>
<dbReference type="EC" id="6.3.2.17" evidence="7"/>
<dbReference type="PANTHER" id="PTHR11136">
    <property type="entry name" value="FOLYLPOLYGLUTAMATE SYNTHASE-RELATED"/>
    <property type="match status" value="1"/>
</dbReference>
<evidence type="ECO:0000256" key="18">
    <source>
        <dbReference type="ARBA" id="ARBA00047493"/>
    </source>
</evidence>
<dbReference type="PIRSF" id="PIRSF001563">
    <property type="entry name" value="Folylpolyglu_synth"/>
    <property type="match status" value="1"/>
</dbReference>
<evidence type="ECO:0000256" key="10">
    <source>
        <dbReference type="ARBA" id="ARBA00022723"/>
    </source>
</evidence>
<dbReference type="InterPro" id="IPR004101">
    <property type="entry name" value="Mur_ligase_C"/>
</dbReference>
<comment type="pathway">
    <text evidence="4">Cofactor biosynthesis; tetrahydrofolylpolyglutamate biosynthesis.</text>
</comment>
<comment type="cofactor">
    <cofactor evidence="1">
        <name>Mg(2+)</name>
        <dbReference type="ChEBI" id="CHEBI:18420"/>
    </cofactor>
</comment>
<dbReference type="EMBL" id="DXBX01000016">
    <property type="protein sequence ID" value="HIZ32308.1"/>
    <property type="molecule type" value="Genomic_DNA"/>
</dbReference>
<evidence type="ECO:0000256" key="6">
    <source>
        <dbReference type="ARBA" id="ARBA00013023"/>
    </source>
</evidence>
<evidence type="ECO:0000256" key="8">
    <source>
        <dbReference type="ARBA" id="ARBA00019357"/>
    </source>
</evidence>
<evidence type="ECO:0000256" key="5">
    <source>
        <dbReference type="ARBA" id="ARBA00008276"/>
    </source>
</evidence>
<dbReference type="Proteomes" id="UP000824028">
    <property type="component" value="Unassembled WGS sequence"/>
</dbReference>
<keyword evidence="14" id="KW-0289">Folate biosynthesis</keyword>
<dbReference type="GO" id="GO:0005524">
    <property type="term" value="F:ATP binding"/>
    <property type="evidence" value="ECO:0007669"/>
    <property type="project" value="UniProtKB-KW"/>
</dbReference>
<evidence type="ECO:0000256" key="4">
    <source>
        <dbReference type="ARBA" id="ARBA00005150"/>
    </source>
</evidence>
<dbReference type="GO" id="GO:0004326">
    <property type="term" value="F:tetrahydrofolylpolyglutamate synthase activity"/>
    <property type="evidence" value="ECO:0007669"/>
    <property type="project" value="UniProtKB-EC"/>
</dbReference>
<comment type="catalytic activity">
    <reaction evidence="19">
        <text>10-formyltetrahydrofolyl-(gamma-L-Glu)(n) + L-glutamate + ATP = 10-formyltetrahydrofolyl-(gamma-L-Glu)(n+1) + ADP + phosphate + H(+)</text>
        <dbReference type="Rhea" id="RHEA:51904"/>
        <dbReference type="Rhea" id="RHEA-COMP:13088"/>
        <dbReference type="Rhea" id="RHEA-COMP:14300"/>
        <dbReference type="ChEBI" id="CHEBI:15378"/>
        <dbReference type="ChEBI" id="CHEBI:29985"/>
        <dbReference type="ChEBI" id="CHEBI:30616"/>
        <dbReference type="ChEBI" id="CHEBI:43474"/>
        <dbReference type="ChEBI" id="CHEBI:134413"/>
        <dbReference type="ChEBI" id="CHEBI:456216"/>
        <dbReference type="EC" id="6.3.2.17"/>
    </reaction>
</comment>
<evidence type="ECO:0000313" key="25">
    <source>
        <dbReference type="EMBL" id="HIZ32308.1"/>
    </source>
</evidence>
<dbReference type="Gene3D" id="3.40.1190.10">
    <property type="entry name" value="Mur-like, catalytic domain"/>
    <property type="match status" value="1"/>
</dbReference>
<evidence type="ECO:0000259" key="23">
    <source>
        <dbReference type="Pfam" id="PF02875"/>
    </source>
</evidence>
<reference evidence="25" key="1">
    <citation type="journal article" date="2021" name="PeerJ">
        <title>Extensive microbial diversity within the chicken gut microbiome revealed by metagenomics and culture.</title>
        <authorList>
            <person name="Gilroy R."/>
            <person name="Ravi A."/>
            <person name="Getino M."/>
            <person name="Pursley I."/>
            <person name="Horton D.L."/>
            <person name="Alikhan N.F."/>
            <person name="Baker D."/>
            <person name="Gharbi K."/>
            <person name="Hall N."/>
            <person name="Watson M."/>
            <person name="Adriaenssens E.M."/>
            <person name="Foster-Nyarko E."/>
            <person name="Jarju S."/>
            <person name="Secka A."/>
            <person name="Antonio M."/>
            <person name="Oren A."/>
            <person name="Chaudhuri R.R."/>
            <person name="La Ragione R."/>
            <person name="Hildebrand F."/>
            <person name="Pallen M.J."/>
        </authorList>
    </citation>
    <scope>NUCLEOTIDE SEQUENCE</scope>
    <source>
        <strain evidence="25">ChiHjej9B8-1298</strain>
    </source>
</reference>
<organism evidence="25 26">
    <name type="scientific">Candidatus Bacteroides merdigallinarum</name>
    <dbReference type="NCBI Taxonomy" id="2838473"/>
    <lineage>
        <taxon>Bacteria</taxon>
        <taxon>Pseudomonadati</taxon>
        <taxon>Bacteroidota</taxon>
        <taxon>Bacteroidia</taxon>
        <taxon>Bacteroidales</taxon>
        <taxon>Bacteroidaceae</taxon>
        <taxon>Bacteroides</taxon>
    </lineage>
</organism>
<evidence type="ECO:0000256" key="13">
    <source>
        <dbReference type="ARBA" id="ARBA00022842"/>
    </source>
</evidence>
<evidence type="ECO:0000256" key="12">
    <source>
        <dbReference type="ARBA" id="ARBA00022840"/>
    </source>
</evidence>
<comment type="similarity">
    <text evidence="5 22">Belongs to the folylpolyglutamate synthase family.</text>
</comment>
<comment type="caution">
    <text evidence="25">The sequence shown here is derived from an EMBL/GenBank/DDBJ whole genome shotgun (WGS) entry which is preliminary data.</text>
</comment>
<dbReference type="Pfam" id="PF02875">
    <property type="entry name" value="Mur_ligase_C"/>
    <property type="match status" value="1"/>
</dbReference>
<feature type="domain" description="Mur ligase central" evidence="24">
    <location>
        <begin position="51"/>
        <end position="191"/>
    </location>
</feature>
<dbReference type="InterPro" id="IPR001645">
    <property type="entry name" value="Folylpolyglutamate_synth"/>
</dbReference>
<comment type="catalytic activity">
    <reaction evidence="20">
        <text>(6R)-5,10-methylenetetrahydrofolyl-(gamma-L-Glu)(n) + L-glutamate + ATP = (6R)-5,10-methylenetetrahydrofolyl-(gamma-L-Glu)(n+1) + ADP + phosphate + H(+)</text>
        <dbReference type="Rhea" id="RHEA:51912"/>
        <dbReference type="Rhea" id="RHEA-COMP:13257"/>
        <dbReference type="Rhea" id="RHEA-COMP:13258"/>
        <dbReference type="ChEBI" id="CHEBI:15378"/>
        <dbReference type="ChEBI" id="CHEBI:29985"/>
        <dbReference type="ChEBI" id="CHEBI:30616"/>
        <dbReference type="ChEBI" id="CHEBI:43474"/>
        <dbReference type="ChEBI" id="CHEBI:136572"/>
        <dbReference type="ChEBI" id="CHEBI:456216"/>
        <dbReference type="EC" id="6.3.2.17"/>
    </reaction>
</comment>
<dbReference type="SUPFAM" id="SSF53623">
    <property type="entry name" value="MurD-like peptide ligases, catalytic domain"/>
    <property type="match status" value="1"/>
</dbReference>
<evidence type="ECO:0000256" key="2">
    <source>
        <dbReference type="ARBA" id="ARBA00002714"/>
    </source>
</evidence>
<dbReference type="PANTHER" id="PTHR11136:SF0">
    <property type="entry name" value="DIHYDROFOLATE SYNTHETASE-RELATED"/>
    <property type="match status" value="1"/>
</dbReference>
<evidence type="ECO:0000256" key="21">
    <source>
        <dbReference type="ARBA" id="ARBA00049161"/>
    </source>
</evidence>
<keyword evidence="13" id="KW-0460">Magnesium</keyword>
<dbReference type="FunFam" id="3.40.1190.10:FF:000011">
    <property type="entry name" value="Folylpolyglutamate synthase/dihydrofolate synthase"/>
    <property type="match status" value="1"/>
</dbReference>
<evidence type="ECO:0000256" key="7">
    <source>
        <dbReference type="ARBA" id="ARBA00013025"/>
    </source>
</evidence>
<dbReference type="InterPro" id="IPR036615">
    <property type="entry name" value="Mur_ligase_C_dom_sf"/>
</dbReference>
<keyword evidence="12 22" id="KW-0067">ATP-binding</keyword>
<evidence type="ECO:0000256" key="15">
    <source>
        <dbReference type="ARBA" id="ARBA00030048"/>
    </source>
</evidence>
<evidence type="ECO:0000256" key="19">
    <source>
        <dbReference type="ARBA" id="ARBA00047808"/>
    </source>
</evidence>
<evidence type="ECO:0000256" key="14">
    <source>
        <dbReference type="ARBA" id="ARBA00022909"/>
    </source>
</evidence>
<evidence type="ECO:0000256" key="16">
    <source>
        <dbReference type="ARBA" id="ARBA00030592"/>
    </source>
</evidence>
<dbReference type="AlphaFoldDB" id="A0A9D2E6X7"/>
<reference evidence="25" key="2">
    <citation type="submission" date="2021-04" db="EMBL/GenBank/DDBJ databases">
        <authorList>
            <person name="Gilroy R."/>
        </authorList>
    </citation>
    <scope>NUCLEOTIDE SEQUENCE</scope>
    <source>
        <strain evidence="25">ChiHjej9B8-1298</strain>
    </source>
</reference>
<gene>
    <name evidence="25" type="ORF">H9814_02005</name>
</gene>
<dbReference type="Pfam" id="PF08245">
    <property type="entry name" value="Mur_ligase_M"/>
    <property type="match status" value="1"/>
</dbReference>
<dbReference type="GO" id="GO:0005737">
    <property type="term" value="C:cytoplasm"/>
    <property type="evidence" value="ECO:0007669"/>
    <property type="project" value="TreeGrafter"/>
</dbReference>
<comment type="catalytic activity">
    <reaction evidence="21">
        <text>7,8-dihydropteroate + L-glutamate + ATP = 7,8-dihydrofolate + ADP + phosphate + H(+)</text>
        <dbReference type="Rhea" id="RHEA:23584"/>
        <dbReference type="ChEBI" id="CHEBI:15378"/>
        <dbReference type="ChEBI" id="CHEBI:17839"/>
        <dbReference type="ChEBI" id="CHEBI:29985"/>
        <dbReference type="ChEBI" id="CHEBI:30616"/>
        <dbReference type="ChEBI" id="CHEBI:43474"/>
        <dbReference type="ChEBI" id="CHEBI:57451"/>
        <dbReference type="ChEBI" id="CHEBI:456216"/>
        <dbReference type="EC" id="6.3.2.12"/>
    </reaction>
</comment>